<dbReference type="SUPFAM" id="SSF49265">
    <property type="entry name" value="Fibronectin type III"/>
    <property type="match status" value="1"/>
</dbReference>
<dbReference type="Proteomes" id="UP000241074">
    <property type="component" value="Chromosome"/>
</dbReference>
<keyword evidence="1" id="KW-0732">Signal</keyword>
<protein>
    <recommendedName>
        <fullName evidence="2">Fibronectin type-III domain-containing protein</fullName>
    </recommendedName>
</protein>
<dbReference type="RefSeq" id="WP_106890961.1">
    <property type="nucleotide sequence ID" value="NZ_CP027860.1"/>
</dbReference>
<organism evidence="3 4">
    <name type="scientific">Ahniella affigens</name>
    <dbReference type="NCBI Taxonomy" id="2021234"/>
    <lineage>
        <taxon>Bacteria</taxon>
        <taxon>Pseudomonadati</taxon>
        <taxon>Pseudomonadota</taxon>
        <taxon>Gammaproteobacteria</taxon>
        <taxon>Lysobacterales</taxon>
        <taxon>Rhodanobacteraceae</taxon>
        <taxon>Ahniella</taxon>
    </lineage>
</organism>
<name>A0A2P1PQB0_9GAMM</name>
<sequence length="943" mass="99899">MKQSYLRGLLVLSGCLVSASAVSTESSDVPHGTFKAAFSAIKFDVSPPLRNIPIKPEPPANFFGTLMIDPEPMGKYRFGPQDVDRNVQPVLPGPFRAIPAPIANFNAGSGTANPPDPVGDVGPNHYVRMSNVSFQIFNKTGTSVFGPANINTLFSGFGGACETENAGDPIVLYDQLADRWLLTQFSDSAGPGFFNCVALSQTSDPTGAYYRWAFPTATFPDYPKYGIWGNAYLISTREVNAGLIGAYAIDRTQMLAGNTAPTVIQFTVPVDENSGDGLLPADIDGSTLPPPGAPAYFLGSMDNGGPYGATQDALSLWEFNINFTTPGSSTFLLAATIPIDPYDTIFPCLPTDARACVPQPAPLNPVDILSYRQRPLNRAAYRNFGSYQSIVTNQSVEAATAMAGIRWWEVRNPGANAVLYQDSTYAPGITDGVHRWMGSIAQDKSGNMGLGYSASGTAVFPSVRYTGRLESDPLDTMTQGEGTFIAGGGGHTATTRRWGDYTSMNIDPTDDCTFWYINEFFATSGVTWTLRTGSFKFPDCGNPDFGVAAVPLNQRVCANTNATYTVESHAYNAFSGTVNLAANDLPAGATSSLPASFGAVPGTETWTISNLNAVAAGSYTLRVSGSSTSPSLLRERTVGLTVDSAAPVAPTASSPADGAQSVAYGPLLTWTATAQTQSYIAEIATDNAFTNIVFTSSPTAGTSVQVPAILTPATTYFWRVRGANACGPGSNSAVASFTTRFAPGICAVGEQIINAFSDNVDNGVNGWTTVPVSGTTWTRSTARPSNTAGGSGSFAWLAVDVATTSQQRLISPSIAIPNDRNSPTLRFLHDVTMEPDTATTCFDGGFVEISTNDGSTWTQLPPGSQLEDNYTGPVPTGEQAWCGTRPYRVASFDLGPYQGQSVRFRFTALTDSSVGSVPHGWYVDDIRVEGCGIPNDVFANSFE</sequence>
<dbReference type="OrthoDB" id="9813435at2"/>
<evidence type="ECO:0000256" key="1">
    <source>
        <dbReference type="SAM" id="SignalP"/>
    </source>
</evidence>
<dbReference type="Gene3D" id="2.60.40.10">
    <property type="entry name" value="Immunoglobulins"/>
    <property type="match status" value="1"/>
</dbReference>
<feature type="signal peptide" evidence="1">
    <location>
        <begin position="1"/>
        <end position="23"/>
    </location>
</feature>
<feature type="chain" id="PRO_5015179083" description="Fibronectin type-III domain-containing protein" evidence="1">
    <location>
        <begin position="24"/>
        <end position="943"/>
    </location>
</feature>
<dbReference type="Gene3D" id="2.60.120.260">
    <property type="entry name" value="Galactose-binding domain-like"/>
    <property type="match status" value="1"/>
</dbReference>
<dbReference type="InterPro" id="IPR003961">
    <property type="entry name" value="FN3_dom"/>
</dbReference>
<dbReference type="AlphaFoldDB" id="A0A2P1PQB0"/>
<accession>A0A2P1PQB0</accession>
<reference evidence="3 4" key="2">
    <citation type="submission" date="2018-03" db="EMBL/GenBank/DDBJ databases">
        <authorList>
            <person name="Keele B.F."/>
        </authorList>
    </citation>
    <scope>NUCLEOTIDE SEQUENCE [LARGE SCALE GENOMIC DNA]</scope>
    <source>
        <strain evidence="3 4">D13</strain>
    </source>
</reference>
<dbReference type="InterPro" id="IPR013783">
    <property type="entry name" value="Ig-like_fold"/>
</dbReference>
<proteinExistence type="predicted"/>
<dbReference type="PROSITE" id="PS50853">
    <property type="entry name" value="FN3"/>
    <property type="match status" value="1"/>
</dbReference>
<keyword evidence="4" id="KW-1185">Reference proteome</keyword>
<evidence type="ECO:0000259" key="2">
    <source>
        <dbReference type="PROSITE" id="PS50853"/>
    </source>
</evidence>
<gene>
    <name evidence="3" type="ORF">C7S18_07445</name>
</gene>
<reference evidence="3 4" key="1">
    <citation type="submission" date="2018-03" db="EMBL/GenBank/DDBJ databases">
        <title>Ahniella affigens gen. nov., sp. nov., a gammaproteobacterium isolated from sandy soil near a stream.</title>
        <authorList>
            <person name="Ko Y."/>
            <person name="Kim J.-H."/>
        </authorList>
    </citation>
    <scope>NUCLEOTIDE SEQUENCE [LARGE SCALE GENOMIC DNA]</scope>
    <source>
        <strain evidence="3 4">D13</strain>
    </source>
</reference>
<evidence type="ECO:0000313" key="3">
    <source>
        <dbReference type="EMBL" id="AVP97036.1"/>
    </source>
</evidence>
<dbReference type="KEGG" id="xba:C7S18_07445"/>
<dbReference type="EMBL" id="CP027860">
    <property type="protein sequence ID" value="AVP97036.1"/>
    <property type="molecule type" value="Genomic_DNA"/>
</dbReference>
<evidence type="ECO:0000313" key="4">
    <source>
        <dbReference type="Proteomes" id="UP000241074"/>
    </source>
</evidence>
<feature type="domain" description="Fibronectin type-III" evidence="2">
    <location>
        <begin position="646"/>
        <end position="742"/>
    </location>
</feature>
<dbReference type="InterPro" id="IPR036116">
    <property type="entry name" value="FN3_sf"/>
</dbReference>